<feature type="chain" id="PRO_5039465266" evidence="2">
    <location>
        <begin position="24"/>
        <end position="550"/>
    </location>
</feature>
<dbReference type="PROSITE" id="PS51257">
    <property type="entry name" value="PROKAR_LIPOPROTEIN"/>
    <property type="match status" value="1"/>
</dbReference>
<dbReference type="EMBL" id="MZGV01000024">
    <property type="protein sequence ID" value="OPJ61184.1"/>
    <property type="molecule type" value="Genomic_DNA"/>
</dbReference>
<dbReference type="OrthoDB" id="2650856at2"/>
<keyword evidence="3" id="KW-0449">Lipoprotein</keyword>
<comment type="caution">
    <text evidence="3">The sequence shown here is derived from an EMBL/GenBank/DDBJ whole genome shotgun (WGS) entry which is preliminary data.</text>
</comment>
<gene>
    <name evidence="3" type="primary">lipO_9</name>
    <name evidence="3" type="ORF">CLORY_23960</name>
</gene>
<protein>
    <submittedName>
        <fullName evidence="3">Lipoprotein LipO</fullName>
    </submittedName>
</protein>
<keyword evidence="1 2" id="KW-0732">Signal</keyword>
<dbReference type="STRING" id="1450648.CLORY_23960"/>
<dbReference type="Gene3D" id="3.40.190.10">
    <property type="entry name" value="Periplasmic binding protein-like II"/>
    <property type="match status" value="3"/>
</dbReference>
<dbReference type="PANTHER" id="PTHR43649:SF33">
    <property type="entry name" value="POLYGALACTURONAN_RHAMNOGALACTURONAN-BINDING PROTEIN YTCQ"/>
    <property type="match status" value="1"/>
</dbReference>
<name>A0A1V4IMX8_9CLOT</name>
<evidence type="ECO:0000313" key="4">
    <source>
        <dbReference type="Proteomes" id="UP000190080"/>
    </source>
</evidence>
<dbReference type="PANTHER" id="PTHR43649">
    <property type="entry name" value="ARABINOSE-BINDING PROTEIN-RELATED"/>
    <property type="match status" value="1"/>
</dbReference>
<proteinExistence type="predicted"/>
<accession>A0A1V4IMX8</accession>
<dbReference type="SUPFAM" id="SSF53850">
    <property type="entry name" value="Periplasmic binding protein-like II"/>
    <property type="match status" value="1"/>
</dbReference>
<organism evidence="3 4">
    <name type="scientific">Clostridium oryzae</name>
    <dbReference type="NCBI Taxonomy" id="1450648"/>
    <lineage>
        <taxon>Bacteria</taxon>
        <taxon>Bacillati</taxon>
        <taxon>Bacillota</taxon>
        <taxon>Clostridia</taxon>
        <taxon>Eubacteriales</taxon>
        <taxon>Clostridiaceae</taxon>
        <taxon>Clostridium</taxon>
    </lineage>
</organism>
<dbReference type="RefSeq" id="WP_079424695.1">
    <property type="nucleotide sequence ID" value="NZ_MZGV01000024.1"/>
</dbReference>
<evidence type="ECO:0000256" key="1">
    <source>
        <dbReference type="ARBA" id="ARBA00022729"/>
    </source>
</evidence>
<dbReference type="AlphaFoldDB" id="A0A1V4IMX8"/>
<keyword evidence="4" id="KW-1185">Reference proteome</keyword>
<reference evidence="3 4" key="1">
    <citation type="submission" date="2017-03" db="EMBL/GenBank/DDBJ databases">
        <title>Genome sequence of Clostridium oryzae DSM 28571.</title>
        <authorList>
            <person name="Poehlein A."/>
            <person name="Daniel R."/>
        </authorList>
    </citation>
    <scope>NUCLEOTIDE SEQUENCE [LARGE SCALE GENOMIC DNA]</scope>
    <source>
        <strain evidence="3 4">DSM 28571</strain>
    </source>
</reference>
<evidence type="ECO:0000313" key="3">
    <source>
        <dbReference type="EMBL" id="OPJ61184.1"/>
    </source>
</evidence>
<feature type="signal peptide" evidence="2">
    <location>
        <begin position="1"/>
        <end position="23"/>
    </location>
</feature>
<sequence length="550" mass="61177">MKRVKKLLIVSLSLMMVLSGCSAGGTSKQAGSTSKKDSSGKYSPEITIKIAKQLEEMAGKYKKGETLNNNVLTKWGEKKLGIKIKTTLLGGDAGNYNTKLRLALTGSDDLPDVFPVYDKQLMSDLIESGRVKAIDGDIKKYMPQRLKEIYDKYPDSFNPVTKDGKVYGLAITPSEGIGQTMLIRQDWLDKLGLKAPTTVDEFEKVLDAFTNKDPDGNGKKDTYGWALSGKDGYSTGWISDPVFIFGAFSGKNIPGQWNKDTSGNLVYGSTVAGNKQALAKLQKWYKAGYLNRELAVQGAWDAITPFIQGKAGILFGRNWVYDSVKDVETNNPKAKVAVYKFPKGLNGQSGQSVQLYDGVLMFNSKFNNMEAFFDYYNALYDYAFSTGDFKDGFFKDYDYDVVNGKVTYDPTKFDPPLKEVQGVGKMSVLKNSPDITDAGKDYYEIYKGATPARGRQARVAASDAIVLKAGALAYEDRKYNSMDEFTGAPTKTMQKNWEQLKTLEVETFNKIVYGKKDISAFDVFVKEWKQKGGDQITKEVNDWYKSVKSK</sequence>
<dbReference type="Proteomes" id="UP000190080">
    <property type="component" value="Unassembled WGS sequence"/>
</dbReference>
<dbReference type="InterPro" id="IPR050490">
    <property type="entry name" value="Bact_solute-bd_prot1"/>
</dbReference>
<evidence type="ECO:0000256" key="2">
    <source>
        <dbReference type="SAM" id="SignalP"/>
    </source>
</evidence>